<feature type="region of interest" description="Disordered" evidence="2">
    <location>
        <begin position="88"/>
        <end position="154"/>
    </location>
</feature>
<feature type="region of interest" description="Disordered" evidence="2">
    <location>
        <begin position="176"/>
        <end position="253"/>
    </location>
</feature>
<feature type="region of interest" description="Disordered" evidence="2">
    <location>
        <begin position="739"/>
        <end position="761"/>
    </location>
</feature>
<feature type="region of interest" description="Disordered" evidence="2">
    <location>
        <begin position="549"/>
        <end position="617"/>
    </location>
</feature>
<feature type="compositionally biased region" description="Low complexity" evidence="2">
    <location>
        <begin position="707"/>
        <end position="720"/>
    </location>
</feature>
<keyword evidence="1" id="KW-0812">Transmembrane</keyword>
<feature type="region of interest" description="Disordered" evidence="2">
    <location>
        <begin position="265"/>
        <end position="537"/>
    </location>
</feature>
<evidence type="ECO:0000313" key="3">
    <source>
        <dbReference type="Proteomes" id="UP000515202"/>
    </source>
</evidence>
<dbReference type="InterPro" id="IPR039797">
    <property type="entry name" value="Pecanex"/>
</dbReference>
<proteinExistence type="inferred from homology"/>
<feature type="region of interest" description="Disordered" evidence="2">
    <location>
        <begin position="805"/>
        <end position="831"/>
    </location>
</feature>
<keyword evidence="3" id="KW-1185">Reference proteome</keyword>
<dbReference type="CTD" id="80003"/>
<dbReference type="KEGG" id="pvp:105301352"/>
<feature type="compositionally biased region" description="Basic and acidic residues" evidence="2">
    <location>
        <begin position="25"/>
        <end position="50"/>
    </location>
</feature>
<reference evidence="4" key="1">
    <citation type="submission" date="2025-08" db="UniProtKB">
        <authorList>
            <consortium name="RefSeq"/>
        </authorList>
    </citation>
    <scope>IDENTIFICATION</scope>
    <source>
        <tissue evidence="4">Kidney</tissue>
    </source>
</reference>
<gene>
    <name evidence="4" type="primary">PCNX2</name>
</gene>
<feature type="compositionally biased region" description="Polar residues" evidence="2">
    <location>
        <begin position="11"/>
        <end position="24"/>
    </location>
</feature>
<comment type="caution">
    <text evidence="1">Lacks conserved residue(s) required for the propagation of feature annotation.</text>
</comment>
<keyword evidence="1" id="KW-0472">Membrane</keyword>
<feature type="compositionally biased region" description="Polar residues" evidence="2">
    <location>
        <begin position="362"/>
        <end position="374"/>
    </location>
</feature>
<dbReference type="PANTHER" id="PTHR12372">
    <property type="entry name" value="PECANEX"/>
    <property type="match status" value="1"/>
</dbReference>
<feature type="compositionally biased region" description="Basic and acidic residues" evidence="2">
    <location>
        <begin position="575"/>
        <end position="587"/>
    </location>
</feature>
<feature type="compositionally biased region" description="Basic and acidic residues" evidence="2">
    <location>
        <begin position="744"/>
        <end position="753"/>
    </location>
</feature>
<evidence type="ECO:0000256" key="1">
    <source>
        <dbReference type="RuleBase" id="RU367089"/>
    </source>
</evidence>
<feature type="compositionally biased region" description="Polar residues" evidence="2">
    <location>
        <begin position="289"/>
        <end position="301"/>
    </location>
</feature>
<feature type="compositionally biased region" description="Gly residues" evidence="2">
    <location>
        <begin position="419"/>
        <end position="431"/>
    </location>
</feature>
<name>A0A6P6BKG8_PTEVA</name>
<feature type="compositionally biased region" description="Low complexity" evidence="2">
    <location>
        <begin position="180"/>
        <end position="212"/>
    </location>
</feature>
<comment type="similarity">
    <text evidence="1">Belongs to the pecanex family.</text>
</comment>
<evidence type="ECO:0000313" key="4">
    <source>
        <dbReference type="RefSeq" id="XP_023375551.1"/>
    </source>
</evidence>
<protein>
    <recommendedName>
        <fullName evidence="1">Pecanex-like protein</fullName>
    </recommendedName>
</protein>
<dbReference type="OrthoDB" id="10037631at2759"/>
<feature type="non-terminal residue" evidence="4">
    <location>
        <position position="1593"/>
    </location>
</feature>
<feature type="region of interest" description="Disordered" evidence="2">
    <location>
        <begin position="683"/>
        <end position="725"/>
    </location>
</feature>
<feature type="compositionally biased region" description="Basic and acidic residues" evidence="2">
    <location>
        <begin position="512"/>
        <end position="528"/>
    </location>
</feature>
<sequence>MLHNSIHFTAYSPTPTESPGSAPSETRKRSPKREGQERVEKEAAPPDRKVRAFPPNAMTVFFYCSSVTVFFTIIKLVSYRLHLMFDKGEAVPPRPPREEERPGRDGEADGGRPANHKIPSTRPAVGGRKEEASPEHSSRPPRGSPGGHGVGSRHSTALLELPARETAEDLKGVVLSEEQPGALASSPSPASEAHVLESTAPAARPTKPAAAEESGRGRGGGGEARPPPRHRSDGGLVDKGALKKRPHLSLSQYDLLETDVSFQPWGSERSVLVPEPMGGARGPPGEQMQGRSPQDSPSSSCPHCDTVVPKPEHELVDAARQVDPPSTQAADPSDSEVAVTLCDASHPGEPPSLQEPIRIVITMSSTPSSVTDGESSLPPRALGPESTGVRPGAAPGPPGAARPARTEQVTVPVITLELPGGGGGGTCPGGRGGRRTAERWAAEAPSTQRSGRESGDGGHATTSLSASPRDPCEPAARLPARASHEQGPPRGRSVDSGTDAVFSESSAGVISGKEKAMPTSKSDLEAKEGQTPNESNFLEFVSLLESVGGAKVAGSSQRGGPAEPDGDSGLPRGNRSPEKEAILEGERPSGPGSKQGTPDVPSRNHAGTGPGVAEPARITALFQGSRQRQIIYRVTSQQDSSVLQVISGPETSVQDEMPAEAVHVFIDGHGEIRSCYLKSANQTEGPVQRQPSNCDGFSQAGELPIGSSSTSSAESPEPSSGDPAVSALQRQLLLMVAQRTQPEATRRPSRGPEDSSCSSTQGKFDREQFYKFVIFPGKWIKVWCDRLALLALLDRVAVTLQVSGADRRPRRTPRAPRRPPSASGLQRETVSSSRKVVRLHLEERVEFFDEKNAIPGGVDDGVTRGRRKQAPGRGHNRIITYSRPIYFCALCGLILLLDAGAKARRAPTHTVYGLQLLAPESLRSARDLVMACLYCFPAISLLGLFPQVDTFCVYLLEQIDMLLFGGSAVSGVTSAVYSVGRSVASATVLHVLCFHAVKEPWSTQHIPALFSAFCGLLASLCYHLSRQSSDPSVLLSLIQCRFFPKFRQRNLEVSAADPLPGKMKDSVKDVLKSDLVVCSVAAVLSFAVSASTVFLSLRPLLGIVLSVLAGAVGFVTHHLLPQLRKHHPWMWISQPVLKSREHWQQEVTGVAHLMWFERLYVWLQCFEKYILYPAIILNAVTIDAFSISNYQRLRTHWYVFLVTMASMKLLRASFCNPAHQFVHLTFTVLFFHFDYKDISESFLLDFFMVSILSSKLGDLLRKLQFVMTYVAPWQMAWGSSFHVIAQLVAIPHSALLFLQTLASSILSSPLSPFLGSVIFITSYVRPVKFWEKNYNTRRVDNSNTRLVVQIEGDPGSDGSSRNAIFYEHVTRALQATLCGDLALGRWGSYSSGDCFILASDDLNAFVHLIEVGNGLVTFQLRGLEFQGTYCQQREVEAIMEGDEDDRGCCCCKPGHAPHLLSCNAAFNLRWLTWEVTRTRYILESYSITDNNAATMLQVFDLRRLLIRYYVKPEGPGDCVLGSQDTGGNGVFVEEETDLKWPLAIPGASLDEQRKCPPPKSLDCDEDSPLVTLSFALCTLGRRALGTAAHGMAL</sequence>
<dbReference type="GeneID" id="105301352"/>
<feature type="compositionally biased region" description="Basic and acidic residues" evidence="2">
    <location>
        <begin position="88"/>
        <end position="110"/>
    </location>
</feature>
<keyword evidence="1" id="KW-1133">Transmembrane helix</keyword>
<dbReference type="RefSeq" id="XP_023375551.1">
    <property type="nucleotide sequence ID" value="XM_023519783.1"/>
</dbReference>
<dbReference type="Proteomes" id="UP000515202">
    <property type="component" value="Unplaced"/>
</dbReference>
<feature type="compositionally biased region" description="Polar residues" evidence="2">
    <location>
        <begin position="683"/>
        <end position="696"/>
    </location>
</feature>
<accession>A0A6P6BKG8</accession>
<organism evidence="3 4">
    <name type="scientific">Pteropus vampyrus</name>
    <name type="common">Large flying fox</name>
    <dbReference type="NCBI Taxonomy" id="132908"/>
    <lineage>
        <taxon>Eukaryota</taxon>
        <taxon>Metazoa</taxon>
        <taxon>Chordata</taxon>
        <taxon>Craniata</taxon>
        <taxon>Vertebrata</taxon>
        <taxon>Euteleostomi</taxon>
        <taxon>Mammalia</taxon>
        <taxon>Eutheria</taxon>
        <taxon>Laurasiatheria</taxon>
        <taxon>Chiroptera</taxon>
        <taxon>Yinpterochiroptera</taxon>
        <taxon>Pteropodoidea</taxon>
        <taxon>Pteropodidae</taxon>
        <taxon>Pteropodinae</taxon>
        <taxon>Pteropus</taxon>
    </lineage>
</organism>
<feature type="region of interest" description="Disordered" evidence="2">
    <location>
        <begin position="1"/>
        <end position="51"/>
    </location>
</feature>
<comment type="subcellular location">
    <subcellularLocation>
        <location evidence="1">Membrane</location>
        <topology evidence="1">Multi-pass membrane protein</topology>
    </subcellularLocation>
</comment>
<feature type="compositionally biased region" description="Basic residues" evidence="2">
    <location>
        <begin position="808"/>
        <end position="817"/>
    </location>
</feature>
<dbReference type="GO" id="GO:0016020">
    <property type="term" value="C:membrane"/>
    <property type="evidence" value="ECO:0007669"/>
    <property type="project" value="UniProtKB-SubCell"/>
</dbReference>
<feature type="transmembrane region" description="Helical" evidence="1">
    <location>
        <begin position="57"/>
        <end position="77"/>
    </location>
</feature>
<evidence type="ECO:0000256" key="2">
    <source>
        <dbReference type="SAM" id="MobiDB-lite"/>
    </source>
</evidence>
<feature type="compositionally biased region" description="Basic and acidic residues" evidence="2">
    <location>
        <begin position="127"/>
        <end position="138"/>
    </location>
</feature>
<dbReference type="PANTHER" id="PTHR12372:SF5">
    <property type="entry name" value="PECANEX-LIKE PROTEIN 2"/>
    <property type="match status" value="1"/>
</dbReference>